<dbReference type="InterPro" id="IPR000953">
    <property type="entry name" value="Chromo/chromo_shadow_dom"/>
</dbReference>
<accession>A0A9Q3F8X0</accession>
<dbReference type="Proteomes" id="UP000765509">
    <property type="component" value="Unassembled WGS sequence"/>
</dbReference>
<reference evidence="3" key="1">
    <citation type="submission" date="2021-03" db="EMBL/GenBank/DDBJ databases">
        <title>Draft genome sequence of rust myrtle Austropuccinia psidii MF-1, a brazilian biotype.</title>
        <authorList>
            <person name="Quecine M.C."/>
            <person name="Pachon D.M.R."/>
            <person name="Bonatelli M.L."/>
            <person name="Correr F.H."/>
            <person name="Franceschini L.M."/>
            <person name="Leite T.F."/>
            <person name="Margarido G.R.A."/>
            <person name="Almeida C.A."/>
            <person name="Ferrarezi J.A."/>
            <person name="Labate C.A."/>
        </authorList>
    </citation>
    <scope>NUCLEOTIDE SEQUENCE</scope>
    <source>
        <strain evidence="3">MF-1</strain>
    </source>
</reference>
<dbReference type="InterPro" id="IPR023780">
    <property type="entry name" value="Chromo_domain"/>
</dbReference>
<dbReference type="Pfam" id="PF00385">
    <property type="entry name" value="Chromo"/>
    <property type="match status" value="1"/>
</dbReference>
<dbReference type="InterPro" id="IPR056924">
    <property type="entry name" value="SH3_Tf2-1"/>
</dbReference>
<evidence type="ECO:0000313" key="4">
    <source>
        <dbReference type="Proteomes" id="UP000765509"/>
    </source>
</evidence>
<dbReference type="CDD" id="cd00024">
    <property type="entry name" value="CD_CSD"/>
    <property type="match status" value="1"/>
</dbReference>
<dbReference type="GO" id="GO:0006338">
    <property type="term" value="P:chromatin remodeling"/>
    <property type="evidence" value="ECO:0007669"/>
    <property type="project" value="UniProtKB-ARBA"/>
</dbReference>
<name>A0A9Q3F8X0_9BASI</name>
<dbReference type="InterPro" id="IPR043502">
    <property type="entry name" value="DNA/RNA_pol_sf"/>
</dbReference>
<evidence type="ECO:0000259" key="2">
    <source>
        <dbReference type="PROSITE" id="PS50013"/>
    </source>
</evidence>
<dbReference type="InterPro" id="IPR041577">
    <property type="entry name" value="RT_RNaseH_2"/>
</dbReference>
<dbReference type="AlphaFoldDB" id="A0A9Q3F8X0"/>
<gene>
    <name evidence="3" type="ORF">O181_072565</name>
</gene>
<feature type="domain" description="Chromo" evidence="2">
    <location>
        <begin position="381"/>
        <end position="431"/>
    </location>
</feature>
<dbReference type="SUPFAM" id="SSF54160">
    <property type="entry name" value="Chromo domain-like"/>
    <property type="match status" value="1"/>
</dbReference>
<dbReference type="Pfam" id="PF17919">
    <property type="entry name" value="RT_RNaseH_2"/>
    <property type="match status" value="1"/>
</dbReference>
<evidence type="ECO:0000256" key="1">
    <source>
        <dbReference type="ARBA" id="ARBA00023268"/>
    </source>
</evidence>
<dbReference type="PANTHER" id="PTHR37984">
    <property type="entry name" value="PROTEIN CBG26694"/>
    <property type="match status" value="1"/>
</dbReference>
<protein>
    <recommendedName>
        <fullName evidence="2">Chromo domain-containing protein</fullName>
    </recommendedName>
</protein>
<dbReference type="PANTHER" id="PTHR37984:SF5">
    <property type="entry name" value="PROTEIN NYNRIN-LIKE"/>
    <property type="match status" value="1"/>
</dbReference>
<dbReference type="EMBL" id="AVOT02038063">
    <property type="protein sequence ID" value="MBW0532850.1"/>
    <property type="molecule type" value="Genomic_DNA"/>
</dbReference>
<proteinExistence type="predicted"/>
<dbReference type="InterPro" id="IPR050951">
    <property type="entry name" value="Retrovirus_Pol_polyprotein"/>
</dbReference>
<keyword evidence="4" id="KW-1185">Reference proteome</keyword>
<keyword evidence="1" id="KW-0511">Multifunctional enzyme</keyword>
<dbReference type="OrthoDB" id="2505288at2759"/>
<dbReference type="CDD" id="cd09274">
    <property type="entry name" value="RNase_HI_RT_Ty3"/>
    <property type="match status" value="1"/>
</dbReference>
<evidence type="ECO:0000313" key="3">
    <source>
        <dbReference type="EMBL" id="MBW0532850.1"/>
    </source>
</evidence>
<dbReference type="Gene3D" id="2.40.50.40">
    <property type="match status" value="1"/>
</dbReference>
<dbReference type="PROSITE" id="PS50013">
    <property type="entry name" value="CHROMO_2"/>
    <property type="match status" value="1"/>
</dbReference>
<dbReference type="SMART" id="SM00298">
    <property type="entry name" value="CHROMO"/>
    <property type="match status" value="1"/>
</dbReference>
<organism evidence="3 4">
    <name type="scientific">Austropuccinia psidii MF-1</name>
    <dbReference type="NCBI Taxonomy" id="1389203"/>
    <lineage>
        <taxon>Eukaryota</taxon>
        <taxon>Fungi</taxon>
        <taxon>Dikarya</taxon>
        <taxon>Basidiomycota</taxon>
        <taxon>Pucciniomycotina</taxon>
        <taxon>Pucciniomycetes</taxon>
        <taxon>Pucciniales</taxon>
        <taxon>Sphaerophragmiaceae</taxon>
        <taxon>Austropuccinia</taxon>
    </lineage>
</organism>
<dbReference type="GO" id="GO:0003824">
    <property type="term" value="F:catalytic activity"/>
    <property type="evidence" value="ECO:0007669"/>
    <property type="project" value="UniProtKB-KW"/>
</dbReference>
<dbReference type="SUPFAM" id="SSF56672">
    <property type="entry name" value="DNA/RNA polymerases"/>
    <property type="match status" value="1"/>
</dbReference>
<comment type="caution">
    <text evidence="3">The sequence shown here is derived from an EMBL/GenBank/DDBJ whole genome shotgun (WGS) entry which is preliminary data.</text>
</comment>
<dbReference type="InterPro" id="IPR016197">
    <property type="entry name" value="Chromo-like_dom_sf"/>
</dbReference>
<sequence length="445" mass="51717">MDLPPLSFHASLEEKWDEEEEPEEIETVSKVVPPAYHQYLDVFSKVKAEKLPPHRACDHHIELEGLLPLIGEALRQFQILKEAFTSAPILSHFNPSLPTIVETDASDYSLGALLSQLNYEKHDKELLGIVWALKCWRAFLHSLSISLEVLTDHSSLQYFMSSKVLACHQAVWAEFLCEFHFTITYFPGRLATFPDALSHWENVYPERGVDFISKNAQNSHQVIKQDGIQDSRFFSIKVEIFSDLVDKIQKKVWQDKYYKEILKQLERVVKEELESEISRFKKYADRNRAIPPDFQPGDKLRLASKNIKTTRPPQKLSERWLGPFEVLKKIGCHEYHLKLPQQWKSVHPVFHVSLLEPVKQSTIPNLHQLPPPVLVEEKEEWEVAQVLDSKLKRGKIWYLVEWKGFSEYPERTTWEPASNLTNSTDLVKDFHLLYSDKPGPNTSRV</sequence>
<dbReference type="Pfam" id="PF24626">
    <property type="entry name" value="SH3_Tf2-1"/>
    <property type="match status" value="1"/>
</dbReference>